<comment type="caution">
    <text evidence="1">The sequence shown here is derived from an EMBL/GenBank/DDBJ whole genome shotgun (WGS) entry which is preliminary data.</text>
</comment>
<name>A0A918LJB8_9PSEU</name>
<evidence type="ECO:0008006" key="3">
    <source>
        <dbReference type="Google" id="ProtNLM"/>
    </source>
</evidence>
<reference evidence="1" key="2">
    <citation type="submission" date="2020-09" db="EMBL/GenBank/DDBJ databases">
        <authorList>
            <person name="Sun Q."/>
            <person name="Ohkuma M."/>
        </authorList>
    </citation>
    <scope>NUCLEOTIDE SEQUENCE</scope>
    <source>
        <strain evidence="1">JCM 3276</strain>
    </source>
</reference>
<dbReference type="Pfam" id="PF14428">
    <property type="entry name" value="DddA-like"/>
    <property type="match status" value="1"/>
</dbReference>
<dbReference type="AlphaFoldDB" id="A0A918LJB8"/>
<reference evidence="1" key="1">
    <citation type="journal article" date="2014" name="Int. J. Syst. Evol. Microbiol.">
        <title>Complete genome sequence of Corynebacterium casei LMG S-19264T (=DSM 44701T), isolated from a smear-ripened cheese.</title>
        <authorList>
            <consortium name="US DOE Joint Genome Institute (JGI-PGF)"/>
            <person name="Walter F."/>
            <person name="Albersmeier A."/>
            <person name="Kalinowski J."/>
            <person name="Ruckert C."/>
        </authorList>
    </citation>
    <scope>NUCLEOTIDE SEQUENCE</scope>
    <source>
        <strain evidence="1">JCM 3276</strain>
    </source>
</reference>
<proteinExistence type="predicted"/>
<dbReference type="InterPro" id="IPR032724">
    <property type="entry name" value="SCP1.201-like"/>
</dbReference>
<evidence type="ECO:0000313" key="1">
    <source>
        <dbReference type="EMBL" id="GGS59759.1"/>
    </source>
</evidence>
<protein>
    <recommendedName>
        <fullName evidence="3">SCP1.201-like deaminase</fullName>
    </recommendedName>
</protein>
<accession>A0A918LJB8</accession>
<organism evidence="1 2">
    <name type="scientific">Actinokineospora fastidiosa</name>
    <dbReference type="NCBI Taxonomy" id="1816"/>
    <lineage>
        <taxon>Bacteria</taxon>
        <taxon>Bacillati</taxon>
        <taxon>Actinomycetota</taxon>
        <taxon>Actinomycetes</taxon>
        <taxon>Pseudonocardiales</taxon>
        <taxon>Pseudonocardiaceae</taxon>
        <taxon>Actinokineospora</taxon>
    </lineage>
</organism>
<gene>
    <name evidence="1" type="ORF">GCM10010171_63420</name>
</gene>
<evidence type="ECO:0000313" key="2">
    <source>
        <dbReference type="Proteomes" id="UP000660680"/>
    </source>
</evidence>
<dbReference type="EMBL" id="BMRB01000011">
    <property type="protein sequence ID" value="GGS59759.1"/>
    <property type="molecule type" value="Genomic_DNA"/>
</dbReference>
<keyword evidence="2" id="KW-1185">Reference proteome</keyword>
<dbReference type="Proteomes" id="UP000660680">
    <property type="component" value="Unassembled WGS sequence"/>
</dbReference>
<sequence>MSLAEVAAAIRNGVAKIEAGKASLLTAATLFDAARALLQQATQGTRRPEPGQAIAAQTAALHRIAEVLTQAAHAEQGFTAYLSNVAAGDTSTVANLPAPTSAATRSPTPGIDRVEHLRRELPPPLEGANSGRKTHGRWFVGDRPAQQIISGEDEVADLAQSYLDRIGFRFAAISAHVEIKVAARVRQRWEQTGQTITVTLVINHELCGGPRSCFVYLPRLLPPGCSVTVVTPKSRHTFTGEPT</sequence>